<comment type="caution">
    <text evidence="2">The sequence shown here is derived from an EMBL/GenBank/DDBJ whole genome shotgun (WGS) entry which is preliminary data.</text>
</comment>
<dbReference type="InterPro" id="IPR007278">
    <property type="entry name" value="DUF397"/>
</dbReference>
<dbReference type="Pfam" id="PF04149">
    <property type="entry name" value="DUF397"/>
    <property type="match status" value="1"/>
</dbReference>
<dbReference type="STRING" id="1210086.GCA_001613105_05451"/>
<protein>
    <submittedName>
        <fullName evidence="2">Uncharacterized protein DUF397</fullName>
    </submittedName>
</protein>
<evidence type="ECO:0000259" key="1">
    <source>
        <dbReference type="Pfam" id="PF04149"/>
    </source>
</evidence>
<feature type="domain" description="DUF397" evidence="1">
    <location>
        <begin position="10"/>
        <end position="59"/>
    </location>
</feature>
<reference evidence="2 3" key="1">
    <citation type="submission" date="2018-07" db="EMBL/GenBank/DDBJ databases">
        <title>Genomic Encyclopedia of Type Strains, Phase IV (KMG-IV): sequencing the most valuable type-strain genomes for metagenomic binning, comparative biology and taxonomic classification.</title>
        <authorList>
            <person name="Goeker M."/>
        </authorList>
    </citation>
    <scope>NUCLEOTIDE SEQUENCE [LARGE SCALE GENOMIC DNA]</scope>
    <source>
        <strain evidence="2 3">DSM 44290</strain>
    </source>
</reference>
<proteinExistence type="predicted"/>
<gene>
    <name evidence="2" type="ORF">DFR76_109225</name>
</gene>
<accession>A0A370HZG7</accession>
<sequence length="62" mass="6620">MSVSVDLSEADWFKSSHSGASQECVEIAFLPGGTVGVRDSKDPTGPALTFTAEDWDTFIVNI</sequence>
<dbReference type="EMBL" id="QQBC01000009">
    <property type="protein sequence ID" value="RDI63885.1"/>
    <property type="molecule type" value="Genomic_DNA"/>
</dbReference>
<keyword evidence="3" id="KW-1185">Reference proteome</keyword>
<organism evidence="2 3">
    <name type="scientific">Nocardia pseudobrasiliensis</name>
    <dbReference type="NCBI Taxonomy" id="45979"/>
    <lineage>
        <taxon>Bacteria</taxon>
        <taxon>Bacillati</taxon>
        <taxon>Actinomycetota</taxon>
        <taxon>Actinomycetes</taxon>
        <taxon>Mycobacteriales</taxon>
        <taxon>Nocardiaceae</taxon>
        <taxon>Nocardia</taxon>
    </lineage>
</organism>
<dbReference type="Proteomes" id="UP000254869">
    <property type="component" value="Unassembled WGS sequence"/>
</dbReference>
<evidence type="ECO:0000313" key="2">
    <source>
        <dbReference type="EMBL" id="RDI63885.1"/>
    </source>
</evidence>
<dbReference type="AlphaFoldDB" id="A0A370HZG7"/>
<evidence type="ECO:0000313" key="3">
    <source>
        <dbReference type="Proteomes" id="UP000254869"/>
    </source>
</evidence>
<name>A0A370HZG7_9NOCA</name>